<dbReference type="Proteomes" id="UP001380953">
    <property type="component" value="Unassembled WGS sequence"/>
</dbReference>
<proteinExistence type="predicted"/>
<comment type="caution">
    <text evidence="1">The sequence shown here is derived from an EMBL/GenBank/DDBJ whole genome shotgun (WGS) entry which is preliminary data.</text>
</comment>
<evidence type="ECO:0000313" key="2">
    <source>
        <dbReference type="Proteomes" id="UP001380953"/>
    </source>
</evidence>
<accession>A0ACC6P7A2</accession>
<protein>
    <submittedName>
        <fullName evidence="1">Uncharacterized protein</fullName>
    </submittedName>
</protein>
<evidence type="ECO:0000313" key="1">
    <source>
        <dbReference type="EMBL" id="MEJ8302805.1"/>
    </source>
</evidence>
<gene>
    <name evidence="1" type="ORF">WKI47_02630</name>
</gene>
<sequence>MSENVEEANTEEILKGKDTKSNQLRLGTLNGWLYALLVIQLIFTNALGLFFVFIGMIAGGSAGETDSAQVLFSILSIVLLASMFYFAVKSSAALTLSSIYLILFVFQVISSPSSVRNVNFLVTLVVSIVLFGAFFARFLKEAKQRKNSGSTTKAMESGSTESEPSQSGYSLGSILVMLVAAVFLLIRQFPYSNNESLNILIGLLNFKNMFLLFSLLGLVSLFVKAPLFNRKLHIVLALLFVGLLIEGWLRFLFQLPAVSFFVSYILYPYYRWVILLLLVFEMIRPLFAKDQGPSRLERFAQKLVFR</sequence>
<organism evidence="1 2">
    <name type="scientific">Saccharibacillus sacchari</name>
    <dbReference type="NCBI Taxonomy" id="456493"/>
    <lineage>
        <taxon>Bacteria</taxon>
        <taxon>Bacillati</taxon>
        <taxon>Bacillota</taxon>
        <taxon>Bacilli</taxon>
        <taxon>Bacillales</taxon>
        <taxon>Paenibacillaceae</taxon>
        <taxon>Saccharibacillus</taxon>
    </lineage>
</organism>
<keyword evidence="2" id="KW-1185">Reference proteome</keyword>
<reference evidence="1" key="1">
    <citation type="submission" date="2024-03" db="EMBL/GenBank/DDBJ databases">
        <title>Whole genome sequecning of epiphytes from Marcgravia umbellata leaves.</title>
        <authorList>
            <person name="Kumar G."/>
            <person name="Savka M.A."/>
        </authorList>
    </citation>
    <scope>NUCLEOTIDE SEQUENCE</scope>
    <source>
        <strain evidence="1">RIT_BL5</strain>
    </source>
</reference>
<name>A0ACC6P7A2_9BACL</name>
<dbReference type="EMBL" id="JBBKAR010000006">
    <property type="protein sequence ID" value="MEJ8302805.1"/>
    <property type="molecule type" value="Genomic_DNA"/>
</dbReference>